<feature type="domain" description="CinA C-terminal" evidence="1">
    <location>
        <begin position="5"/>
        <end position="152"/>
    </location>
</feature>
<dbReference type="Gene3D" id="3.90.950.20">
    <property type="entry name" value="CinA-like"/>
    <property type="match status" value="1"/>
</dbReference>
<keyword evidence="3" id="KW-1185">Reference proteome</keyword>
<proteinExistence type="predicted"/>
<reference evidence="2 3" key="1">
    <citation type="journal article" date="2019" name="Int. J. Syst. Evol. Microbiol.">
        <title>The Global Catalogue of Microorganisms (GCM) 10K type strain sequencing project: providing services to taxonomists for standard genome sequencing and annotation.</title>
        <authorList>
            <consortium name="The Broad Institute Genomics Platform"/>
            <consortium name="The Broad Institute Genome Sequencing Center for Infectious Disease"/>
            <person name="Wu L."/>
            <person name="Ma J."/>
        </authorList>
    </citation>
    <scope>NUCLEOTIDE SEQUENCE [LARGE SCALE GENOMIC DNA]</scope>
    <source>
        <strain evidence="2 3">JCM 10671</strain>
    </source>
</reference>
<gene>
    <name evidence="2" type="ORF">GCM10009547_44440</name>
</gene>
<dbReference type="Pfam" id="PF02464">
    <property type="entry name" value="CinA"/>
    <property type="match status" value="1"/>
</dbReference>
<evidence type="ECO:0000313" key="3">
    <source>
        <dbReference type="Proteomes" id="UP001500957"/>
    </source>
</evidence>
<dbReference type="InterPro" id="IPR036653">
    <property type="entry name" value="CinA-like_C"/>
</dbReference>
<dbReference type="EMBL" id="BAAAHE010000048">
    <property type="protein sequence ID" value="GAA0635368.1"/>
    <property type="molecule type" value="Genomic_DNA"/>
</dbReference>
<comment type="caution">
    <text evidence="2">The sequence shown here is derived from an EMBL/GenBank/DDBJ whole genome shotgun (WGS) entry which is preliminary data.</text>
</comment>
<organism evidence="2 3">
    <name type="scientific">Sporichthya brevicatena</name>
    <dbReference type="NCBI Taxonomy" id="171442"/>
    <lineage>
        <taxon>Bacteria</taxon>
        <taxon>Bacillati</taxon>
        <taxon>Actinomycetota</taxon>
        <taxon>Actinomycetes</taxon>
        <taxon>Sporichthyales</taxon>
        <taxon>Sporichthyaceae</taxon>
        <taxon>Sporichthya</taxon>
    </lineage>
</organism>
<dbReference type="NCBIfam" id="TIGR00199">
    <property type="entry name" value="PncC_domain"/>
    <property type="match status" value="1"/>
</dbReference>
<accession>A0ABN1HAD4</accession>
<dbReference type="Proteomes" id="UP001500957">
    <property type="component" value="Unassembled WGS sequence"/>
</dbReference>
<dbReference type="InterPro" id="IPR008136">
    <property type="entry name" value="CinA_C"/>
</dbReference>
<dbReference type="SUPFAM" id="SSF142433">
    <property type="entry name" value="CinA-like"/>
    <property type="match status" value="1"/>
</dbReference>
<evidence type="ECO:0000259" key="1">
    <source>
        <dbReference type="Pfam" id="PF02464"/>
    </source>
</evidence>
<protein>
    <recommendedName>
        <fullName evidence="1">CinA C-terminal domain-containing protein</fullName>
    </recommendedName>
</protein>
<evidence type="ECO:0000313" key="2">
    <source>
        <dbReference type="EMBL" id="GAA0635368.1"/>
    </source>
</evidence>
<name>A0ABN1HAD4_9ACTN</name>
<sequence>MSPTNKLAEEIAALAEEHGHTVGAAESLTGGQLTVQLAAAPNASSWFRGGVVAYSSEVKRDVLDVPHGPVVSKPAAMAMAAGACRVLGARIGISTTGVGGPGEEEGQSPGTVWIGLAWEGIPIEAWEYKFGGEPDEICSQTCEAALQAVRDRMHIG</sequence>
<dbReference type="RefSeq" id="WP_344608940.1">
    <property type="nucleotide sequence ID" value="NZ_BAAAHE010000048.1"/>
</dbReference>